<feature type="domain" description="ABC transmembrane type-1" evidence="8">
    <location>
        <begin position="87"/>
        <end position="282"/>
    </location>
</feature>
<accession>A0A316TWD6</accession>
<comment type="similarity">
    <text evidence="7">Belongs to the binding-protein-dependent transport system permease family.</text>
</comment>
<dbReference type="PANTHER" id="PTHR43386">
    <property type="entry name" value="OLIGOPEPTIDE TRANSPORT SYSTEM PERMEASE PROTEIN APPC"/>
    <property type="match status" value="1"/>
</dbReference>
<dbReference type="InterPro" id="IPR035906">
    <property type="entry name" value="MetI-like_sf"/>
</dbReference>
<sequence>MRKFLKILAKPFTETAGLARWMLVIGLAITAVFVILAIFAPLLAPYGFAQASADGVKFPKAGAPSGDHWFGTDRLFFDVLSRVIWGARTAIEVVILSIVICVAVGVPLGLVSGYYGGWVDRILVLIMDAMFAFPSFLLAIVFSFLLTGLLGGTVLAVALSLSAIYVPQYFRVVRNTTVSAKEAAYVEAARAIGASDFVIMRRYLFGNVVQSVPVLGTLNAADAILTLAGLGFLGLGIQSTDAAEWGHDLNRALADAGSGIWWTGLYPGLAIVLLVTGLTLVGEGLNETINPTLRRRRLLPVVMSGPAAREER</sequence>
<dbReference type="InterPro" id="IPR025966">
    <property type="entry name" value="OppC_N"/>
</dbReference>
<dbReference type="InterPro" id="IPR050366">
    <property type="entry name" value="BP-dependent_transpt_permease"/>
</dbReference>
<dbReference type="Proteomes" id="UP000245507">
    <property type="component" value="Unassembled WGS sequence"/>
</dbReference>
<feature type="transmembrane region" description="Helical" evidence="7">
    <location>
        <begin position="148"/>
        <end position="166"/>
    </location>
</feature>
<keyword evidence="3" id="KW-1003">Cell membrane</keyword>
<gene>
    <name evidence="9" type="ORF">DJ010_07515</name>
</gene>
<dbReference type="GO" id="GO:0055085">
    <property type="term" value="P:transmembrane transport"/>
    <property type="evidence" value="ECO:0007669"/>
    <property type="project" value="InterPro"/>
</dbReference>
<dbReference type="PROSITE" id="PS50928">
    <property type="entry name" value="ABC_TM1"/>
    <property type="match status" value="1"/>
</dbReference>
<dbReference type="PANTHER" id="PTHR43386:SF1">
    <property type="entry name" value="D,D-DIPEPTIDE TRANSPORT SYSTEM PERMEASE PROTEIN DDPC-RELATED"/>
    <property type="match status" value="1"/>
</dbReference>
<dbReference type="Pfam" id="PF00528">
    <property type="entry name" value="BPD_transp_1"/>
    <property type="match status" value="1"/>
</dbReference>
<dbReference type="Gene3D" id="1.10.3720.10">
    <property type="entry name" value="MetI-like"/>
    <property type="match status" value="1"/>
</dbReference>
<dbReference type="EMBL" id="QGDD01000002">
    <property type="protein sequence ID" value="PWN03896.1"/>
    <property type="molecule type" value="Genomic_DNA"/>
</dbReference>
<dbReference type="RefSeq" id="WP_109692984.1">
    <property type="nucleotide sequence ID" value="NZ_QGDD01000002.1"/>
</dbReference>
<dbReference type="CDD" id="cd06261">
    <property type="entry name" value="TM_PBP2"/>
    <property type="match status" value="1"/>
</dbReference>
<protein>
    <submittedName>
        <fullName evidence="9">Peptide ABC transporter permease</fullName>
    </submittedName>
</protein>
<dbReference type="Pfam" id="PF12911">
    <property type="entry name" value="OppC_N"/>
    <property type="match status" value="1"/>
</dbReference>
<reference evidence="9 10" key="1">
    <citation type="submission" date="2018-05" db="EMBL/GenBank/DDBJ databases">
        <title>Nocardioides silvaticus genome.</title>
        <authorList>
            <person name="Li C."/>
            <person name="Wang G."/>
        </authorList>
    </citation>
    <scope>NUCLEOTIDE SEQUENCE [LARGE SCALE GENOMIC DNA]</scope>
    <source>
        <strain evidence="9 10">CCTCC AB 2018079</strain>
    </source>
</reference>
<evidence type="ECO:0000256" key="3">
    <source>
        <dbReference type="ARBA" id="ARBA00022475"/>
    </source>
</evidence>
<feature type="transmembrane region" description="Helical" evidence="7">
    <location>
        <begin position="122"/>
        <end position="142"/>
    </location>
</feature>
<keyword evidence="4 7" id="KW-0812">Transmembrane</keyword>
<feature type="transmembrane region" description="Helical" evidence="7">
    <location>
        <begin position="259"/>
        <end position="281"/>
    </location>
</feature>
<name>A0A316TWD6_9ACTN</name>
<evidence type="ECO:0000259" key="8">
    <source>
        <dbReference type="PROSITE" id="PS50928"/>
    </source>
</evidence>
<dbReference type="InterPro" id="IPR000515">
    <property type="entry name" value="MetI-like"/>
</dbReference>
<dbReference type="OrthoDB" id="9812701at2"/>
<feature type="transmembrane region" description="Helical" evidence="7">
    <location>
        <begin position="21"/>
        <end position="44"/>
    </location>
</feature>
<dbReference type="SUPFAM" id="SSF161098">
    <property type="entry name" value="MetI-like"/>
    <property type="match status" value="1"/>
</dbReference>
<comment type="subcellular location">
    <subcellularLocation>
        <location evidence="1 7">Cell membrane</location>
        <topology evidence="1 7">Multi-pass membrane protein</topology>
    </subcellularLocation>
</comment>
<evidence type="ECO:0000313" key="9">
    <source>
        <dbReference type="EMBL" id="PWN03896.1"/>
    </source>
</evidence>
<dbReference type="GO" id="GO:0005886">
    <property type="term" value="C:plasma membrane"/>
    <property type="evidence" value="ECO:0007669"/>
    <property type="project" value="UniProtKB-SubCell"/>
</dbReference>
<evidence type="ECO:0000256" key="4">
    <source>
        <dbReference type="ARBA" id="ARBA00022692"/>
    </source>
</evidence>
<keyword evidence="2 7" id="KW-0813">Transport</keyword>
<feature type="transmembrane region" description="Helical" evidence="7">
    <location>
        <begin position="220"/>
        <end position="239"/>
    </location>
</feature>
<evidence type="ECO:0000256" key="1">
    <source>
        <dbReference type="ARBA" id="ARBA00004651"/>
    </source>
</evidence>
<keyword evidence="5 7" id="KW-1133">Transmembrane helix</keyword>
<organism evidence="9 10">
    <name type="scientific">Nocardioides silvaticus</name>
    <dbReference type="NCBI Taxonomy" id="2201891"/>
    <lineage>
        <taxon>Bacteria</taxon>
        <taxon>Bacillati</taxon>
        <taxon>Actinomycetota</taxon>
        <taxon>Actinomycetes</taxon>
        <taxon>Propionibacteriales</taxon>
        <taxon>Nocardioidaceae</taxon>
        <taxon>Nocardioides</taxon>
    </lineage>
</organism>
<evidence type="ECO:0000256" key="7">
    <source>
        <dbReference type="RuleBase" id="RU363032"/>
    </source>
</evidence>
<evidence type="ECO:0000313" key="10">
    <source>
        <dbReference type="Proteomes" id="UP000245507"/>
    </source>
</evidence>
<proteinExistence type="inferred from homology"/>
<keyword evidence="6 7" id="KW-0472">Membrane</keyword>
<feature type="transmembrane region" description="Helical" evidence="7">
    <location>
        <begin position="93"/>
        <end position="115"/>
    </location>
</feature>
<comment type="caution">
    <text evidence="9">The sequence shown here is derived from an EMBL/GenBank/DDBJ whole genome shotgun (WGS) entry which is preliminary data.</text>
</comment>
<evidence type="ECO:0000256" key="6">
    <source>
        <dbReference type="ARBA" id="ARBA00023136"/>
    </source>
</evidence>
<keyword evidence="10" id="KW-1185">Reference proteome</keyword>
<dbReference type="AlphaFoldDB" id="A0A316TWD6"/>
<evidence type="ECO:0000256" key="5">
    <source>
        <dbReference type="ARBA" id="ARBA00022989"/>
    </source>
</evidence>
<evidence type="ECO:0000256" key="2">
    <source>
        <dbReference type="ARBA" id="ARBA00022448"/>
    </source>
</evidence>